<dbReference type="InterPro" id="IPR026022">
    <property type="entry name" value="PhoU_dom"/>
</dbReference>
<keyword evidence="6 7" id="KW-0592">Phosphate transport</keyword>
<dbReference type="GO" id="GO:0006817">
    <property type="term" value="P:phosphate ion transport"/>
    <property type="evidence" value="ECO:0007669"/>
    <property type="project" value="UniProtKB-KW"/>
</dbReference>
<sequence>MREKFVDELNQLKSDVVEMSNLSKEMLKESLDALKTSNITIAEKVIGQRRDIREYDYKIEDDAQRLIVLYQPVARDLRAIISTLKMNTYLTRIGIYSKDISKDIREISFNKEFPRLKSVCVMGDIVLGMLDDVIKAYENEDLTIIDDMWKRDDTVDDLFHTILRECISYMIENPKSISYYTHYMLIARYLERCGDHVCKISEKIHYMVTGERIIIK</sequence>
<evidence type="ECO:0000256" key="1">
    <source>
        <dbReference type="ARBA" id="ARBA00004496"/>
    </source>
</evidence>
<accession>A0A150J6I5</accession>
<dbReference type="Pfam" id="PF01895">
    <property type="entry name" value="PhoU"/>
    <property type="match status" value="2"/>
</dbReference>
<keyword evidence="5 7" id="KW-0963">Cytoplasm</keyword>
<dbReference type="SUPFAM" id="SSF109755">
    <property type="entry name" value="PhoU-like"/>
    <property type="match status" value="1"/>
</dbReference>
<organism evidence="9 10">
    <name type="scientific">Candidatus Methanofastidiosum methylothiophilum</name>
    <dbReference type="NCBI Taxonomy" id="1705564"/>
    <lineage>
        <taxon>Archaea</taxon>
        <taxon>Methanobacteriati</taxon>
        <taxon>Methanobacteriota</taxon>
        <taxon>Stenosarchaea group</taxon>
        <taxon>Candidatus Methanofastidiosia</taxon>
        <taxon>Candidatus Methanofastidiosales</taxon>
        <taxon>Candidatus Methanofastidiosaceae</taxon>
        <taxon>Candidatus Methanofastidiosum</taxon>
    </lineage>
</organism>
<dbReference type="GO" id="GO:0005737">
    <property type="term" value="C:cytoplasm"/>
    <property type="evidence" value="ECO:0007669"/>
    <property type="project" value="UniProtKB-SubCell"/>
</dbReference>
<gene>
    <name evidence="9" type="ORF">AMQ22_00722</name>
</gene>
<dbReference type="InterPro" id="IPR028366">
    <property type="entry name" value="PhoU"/>
</dbReference>
<dbReference type="AlphaFoldDB" id="A0A150J6I5"/>
<evidence type="ECO:0000259" key="8">
    <source>
        <dbReference type="Pfam" id="PF01895"/>
    </source>
</evidence>
<comment type="similarity">
    <text evidence="2 7">Belongs to the PhoU family.</text>
</comment>
<evidence type="ECO:0000256" key="3">
    <source>
        <dbReference type="ARBA" id="ARBA00011738"/>
    </source>
</evidence>
<dbReference type="FunFam" id="1.20.58.220:FF:000004">
    <property type="entry name" value="Phosphate-specific transport system accessory protein PhoU"/>
    <property type="match status" value="1"/>
</dbReference>
<name>A0A150J6I5_9EURY</name>
<dbReference type="PANTHER" id="PTHR42930">
    <property type="entry name" value="PHOSPHATE-SPECIFIC TRANSPORT SYSTEM ACCESSORY PROTEIN PHOU"/>
    <property type="match status" value="1"/>
</dbReference>
<proteinExistence type="inferred from homology"/>
<comment type="caution">
    <text evidence="9">The sequence shown here is derived from an EMBL/GenBank/DDBJ whole genome shotgun (WGS) entry which is preliminary data.</text>
</comment>
<dbReference type="PIRSF" id="PIRSF003107">
    <property type="entry name" value="PhoU"/>
    <property type="match status" value="1"/>
</dbReference>
<evidence type="ECO:0000256" key="5">
    <source>
        <dbReference type="ARBA" id="ARBA00022490"/>
    </source>
</evidence>
<comment type="subcellular location">
    <subcellularLocation>
        <location evidence="1 7">Cytoplasm</location>
    </subcellularLocation>
</comment>
<dbReference type="PANTHER" id="PTHR42930:SF3">
    <property type="entry name" value="PHOSPHATE-SPECIFIC TRANSPORT SYSTEM ACCESSORY PROTEIN PHOU"/>
    <property type="match status" value="1"/>
</dbReference>
<evidence type="ECO:0000256" key="6">
    <source>
        <dbReference type="ARBA" id="ARBA00022592"/>
    </source>
</evidence>
<dbReference type="GO" id="GO:0045936">
    <property type="term" value="P:negative regulation of phosphate metabolic process"/>
    <property type="evidence" value="ECO:0007669"/>
    <property type="project" value="InterPro"/>
</dbReference>
<dbReference type="NCBIfam" id="TIGR02135">
    <property type="entry name" value="phoU_full"/>
    <property type="match status" value="1"/>
</dbReference>
<reference evidence="9 10" key="1">
    <citation type="journal article" date="2016" name="ISME J.">
        <title>Chasing the elusive Euryarchaeota class WSA2: genomes reveal a uniquely fastidious methyl-reducing methanogen.</title>
        <authorList>
            <person name="Nobu M.K."/>
            <person name="Narihiro T."/>
            <person name="Kuroda K."/>
            <person name="Mei R."/>
            <person name="Liu W.T."/>
        </authorList>
    </citation>
    <scope>NUCLEOTIDE SEQUENCE [LARGE SCALE GENOMIC DNA]</scope>
    <source>
        <strain evidence="9">U1lsi0528_Bin055</strain>
    </source>
</reference>
<dbReference type="STRING" id="1705564.APG08_00591"/>
<comment type="function">
    <text evidence="7">Plays a role in the regulation of phosphate uptake.</text>
</comment>
<evidence type="ECO:0000256" key="4">
    <source>
        <dbReference type="ARBA" id="ARBA00022448"/>
    </source>
</evidence>
<dbReference type="GO" id="GO:0030643">
    <property type="term" value="P:intracellular phosphate ion homeostasis"/>
    <property type="evidence" value="ECO:0007669"/>
    <property type="project" value="InterPro"/>
</dbReference>
<feature type="domain" description="PhoU" evidence="8">
    <location>
        <begin position="17"/>
        <end position="104"/>
    </location>
</feature>
<evidence type="ECO:0000256" key="2">
    <source>
        <dbReference type="ARBA" id="ARBA00008107"/>
    </source>
</evidence>
<dbReference type="InterPro" id="IPR038078">
    <property type="entry name" value="PhoU-like_sf"/>
</dbReference>
<evidence type="ECO:0000313" key="10">
    <source>
        <dbReference type="Proteomes" id="UP000075398"/>
    </source>
</evidence>
<comment type="subunit">
    <text evidence="3 7">Homodimer.</text>
</comment>
<evidence type="ECO:0000313" key="9">
    <source>
        <dbReference type="EMBL" id="KYC52574.1"/>
    </source>
</evidence>
<dbReference type="Proteomes" id="UP000075398">
    <property type="component" value="Unassembled WGS sequence"/>
</dbReference>
<protein>
    <recommendedName>
        <fullName evidence="7">Phosphate-specific transport system accessory protein PhoU</fullName>
    </recommendedName>
</protein>
<feature type="domain" description="PhoU" evidence="8">
    <location>
        <begin position="122"/>
        <end position="203"/>
    </location>
</feature>
<evidence type="ECO:0000256" key="7">
    <source>
        <dbReference type="PIRNR" id="PIRNR003107"/>
    </source>
</evidence>
<dbReference type="Gene3D" id="1.20.58.220">
    <property type="entry name" value="Phosphate transport system protein phou homolog 2, domain 2"/>
    <property type="match status" value="1"/>
</dbReference>
<keyword evidence="4 7" id="KW-0813">Transport</keyword>
<dbReference type="EMBL" id="LNGC01000020">
    <property type="protein sequence ID" value="KYC52574.1"/>
    <property type="molecule type" value="Genomic_DNA"/>
</dbReference>